<evidence type="ECO:0000259" key="1">
    <source>
        <dbReference type="PROSITE" id="PS50878"/>
    </source>
</evidence>
<proteinExistence type="predicted"/>
<organism evidence="2 3">
    <name type="scientific">Paspalum notatum var. saurae</name>
    <dbReference type="NCBI Taxonomy" id="547442"/>
    <lineage>
        <taxon>Eukaryota</taxon>
        <taxon>Viridiplantae</taxon>
        <taxon>Streptophyta</taxon>
        <taxon>Embryophyta</taxon>
        <taxon>Tracheophyta</taxon>
        <taxon>Spermatophyta</taxon>
        <taxon>Magnoliopsida</taxon>
        <taxon>Liliopsida</taxon>
        <taxon>Poales</taxon>
        <taxon>Poaceae</taxon>
        <taxon>PACMAD clade</taxon>
        <taxon>Panicoideae</taxon>
        <taxon>Andropogonodae</taxon>
        <taxon>Paspaleae</taxon>
        <taxon>Paspalinae</taxon>
        <taxon>Paspalum</taxon>
    </lineage>
</organism>
<feature type="domain" description="Reverse transcriptase" evidence="1">
    <location>
        <begin position="16"/>
        <end position="282"/>
    </location>
</feature>
<gene>
    <name evidence="2" type="ORF">U9M48_011740</name>
</gene>
<keyword evidence="3" id="KW-1185">Reference proteome</keyword>
<dbReference type="EMBL" id="CP144747">
    <property type="protein sequence ID" value="WVZ61935.1"/>
    <property type="molecule type" value="Genomic_DNA"/>
</dbReference>
<evidence type="ECO:0000313" key="3">
    <source>
        <dbReference type="Proteomes" id="UP001341281"/>
    </source>
</evidence>
<dbReference type="Pfam" id="PF00078">
    <property type="entry name" value="RVT_1"/>
    <property type="match status" value="1"/>
</dbReference>
<dbReference type="InterPro" id="IPR000477">
    <property type="entry name" value="RT_dom"/>
</dbReference>
<evidence type="ECO:0000313" key="2">
    <source>
        <dbReference type="EMBL" id="WVZ61935.1"/>
    </source>
</evidence>
<accession>A0AAQ3SW41</accession>
<dbReference type="CDD" id="cd01650">
    <property type="entry name" value="RT_nLTR_like"/>
    <property type="match status" value="1"/>
</dbReference>
<reference evidence="2 3" key="1">
    <citation type="submission" date="2024-02" db="EMBL/GenBank/DDBJ databases">
        <title>High-quality chromosome-scale genome assembly of Pensacola bahiagrass (Paspalum notatum Flugge var. saurae).</title>
        <authorList>
            <person name="Vega J.M."/>
            <person name="Podio M."/>
            <person name="Orjuela J."/>
            <person name="Siena L.A."/>
            <person name="Pessino S.C."/>
            <person name="Combes M.C."/>
            <person name="Mariac C."/>
            <person name="Albertini E."/>
            <person name="Pupilli F."/>
            <person name="Ortiz J.P.A."/>
            <person name="Leblanc O."/>
        </authorList>
    </citation>
    <scope>NUCLEOTIDE SEQUENCE [LARGE SCALE GENOMIC DNA]</scope>
    <source>
        <strain evidence="2">R1</strain>
        <tissue evidence="2">Leaf</tissue>
    </source>
</reference>
<dbReference type="PANTHER" id="PTHR33116:SF87">
    <property type="entry name" value="OS01G0158850 PROTEIN"/>
    <property type="match status" value="1"/>
</dbReference>
<feature type="non-terminal residue" evidence="2">
    <location>
        <position position="1"/>
    </location>
</feature>
<name>A0AAQ3SW41_PASNO</name>
<feature type="non-terminal residue" evidence="2">
    <location>
        <position position="484"/>
    </location>
</feature>
<dbReference type="PROSITE" id="PS50878">
    <property type="entry name" value="RT_POL"/>
    <property type="match status" value="1"/>
</dbReference>
<protein>
    <recommendedName>
        <fullName evidence="1">Reverse transcriptase domain-containing protein</fullName>
    </recommendedName>
</protein>
<dbReference type="PANTHER" id="PTHR33116">
    <property type="entry name" value="REVERSE TRANSCRIPTASE ZINC-BINDING DOMAIN-CONTAINING PROTEIN-RELATED-RELATED"/>
    <property type="match status" value="1"/>
</dbReference>
<dbReference type="Proteomes" id="UP001341281">
    <property type="component" value="Chromosome 03"/>
</dbReference>
<dbReference type="InterPro" id="IPR043502">
    <property type="entry name" value="DNA/RNA_pol_sf"/>
</dbReference>
<dbReference type="AlphaFoldDB" id="A0AAQ3SW41"/>
<sequence length="484" mass="55694">CFWNIIKDDLMAMFIDFHNETLPIHSLNFGTIILIPNGNEVKQIQQDRPICLLNVSFKIFTKVATNRVVKVATRIIKPTQTAFLPGRNIMEGAIVLHETIHELHTKKHDGIIFKIDFEKAYDKLSWNFLQQALRMKGFSPKWCSWVQAYVQGGNVGIKVNDRIGPYFQSKKGLRQVDMLAVIMSRAKNNGQVKGVIPHLVEGGLSILQYGDDTVIFLDHDLDQAKHLKMILCLFEQLSGLKINFHKSEIFYFGQAKELATLYADLFGCKLGSYPFQYLGFLMQKLIEDTIEKRLGNWKGKLHSYGGRSQKVSRKRLNTSGLDSFGSMIVTRKYRPIKWPLICQPKDQGGLGFQNLHIKNKCLLSKWLFKLCNEDGLWQELLRNKYMKNKPLAEVEKKPRDSHFWKSHMGALKFRHPNLFNIVKKKRATVANVLSSSLLNISFRTELVGNKLLEWHNLVASLIHVKLEEGTYIFMWGLHKTGSFT</sequence>
<dbReference type="SUPFAM" id="SSF56672">
    <property type="entry name" value="DNA/RNA polymerases"/>
    <property type="match status" value="1"/>
</dbReference>